<evidence type="ECO:0000313" key="16">
    <source>
        <dbReference type="EMBL" id="TCK71697.1"/>
    </source>
</evidence>
<comment type="function">
    <text evidence="1 10">Catalyzes the transfer of a methyl group from 5-methyltetrahydrofolate to homocysteine resulting in methionine formation.</text>
</comment>
<evidence type="ECO:0000256" key="8">
    <source>
        <dbReference type="ARBA" id="ARBA00022833"/>
    </source>
</evidence>
<feature type="domain" description="Cobalamin-independent methionine synthase MetE N-terminal" evidence="15">
    <location>
        <begin position="9"/>
        <end position="310"/>
    </location>
</feature>
<protein>
    <recommendedName>
        <fullName evidence="10">5-methyltetrahydropteroyltriglutamate--homocysteine methyltransferase</fullName>
        <ecNumber evidence="10">2.1.1.14</ecNumber>
    </recommendedName>
    <alternativeName>
        <fullName evidence="10">Cobalamin-independent methionine synthase</fullName>
    </alternativeName>
    <alternativeName>
        <fullName evidence="10">Methionine synthase, vitamin-B12 independent isozyme</fullName>
    </alternativeName>
</protein>
<evidence type="ECO:0000256" key="13">
    <source>
        <dbReference type="PIRSR" id="PIRSR000382-3"/>
    </source>
</evidence>
<dbReference type="AlphaFoldDB" id="A0A4R1L3P4"/>
<feature type="binding site" evidence="10 11">
    <location>
        <begin position="430"/>
        <end position="432"/>
    </location>
    <ligand>
        <name>L-methionine</name>
        <dbReference type="ChEBI" id="CHEBI:57844"/>
    </ligand>
</feature>
<keyword evidence="17" id="KW-1185">Reference proteome</keyword>
<evidence type="ECO:0000256" key="11">
    <source>
        <dbReference type="PIRSR" id="PIRSR000382-1"/>
    </source>
</evidence>
<dbReference type="Gene3D" id="3.20.20.210">
    <property type="match status" value="2"/>
</dbReference>
<dbReference type="GO" id="GO:0008270">
    <property type="term" value="F:zinc ion binding"/>
    <property type="evidence" value="ECO:0007669"/>
    <property type="project" value="InterPro"/>
</dbReference>
<feature type="binding site" evidence="10">
    <location>
        <position position="664"/>
    </location>
    <ligand>
        <name>Zn(2+)</name>
        <dbReference type="ChEBI" id="CHEBI:29105"/>
        <note>catalytic</note>
    </ligand>
</feature>
<feature type="domain" description="Cobalamin-independent methionine synthase MetE C-terminal/archaeal" evidence="14">
    <location>
        <begin position="425"/>
        <end position="747"/>
    </location>
</feature>
<dbReference type="CDD" id="cd03311">
    <property type="entry name" value="CIMS_C_terminal_like"/>
    <property type="match status" value="1"/>
</dbReference>
<keyword evidence="5 10" id="KW-0028">Amino-acid biosynthesis</keyword>
<dbReference type="PIRSF" id="PIRSF000382">
    <property type="entry name" value="MeTrfase_B12_ind"/>
    <property type="match status" value="1"/>
</dbReference>
<dbReference type="UniPathway" id="UPA00051">
    <property type="reaction ID" value="UER00082"/>
</dbReference>
<evidence type="ECO:0000313" key="17">
    <source>
        <dbReference type="Proteomes" id="UP000295210"/>
    </source>
</evidence>
<reference evidence="16 17" key="1">
    <citation type="submission" date="2019-03" db="EMBL/GenBank/DDBJ databases">
        <title>Genomic Encyclopedia of Type Strains, Phase IV (KMG-IV): sequencing the most valuable type-strain genomes for metagenomic binning, comparative biology and taxonomic classification.</title>
        <authorList>
            <person name="Goeker M."/>
        </authorList>
    </citation>
    <scope>NUCLEOTIDE SEQUENCE [LARGE SCALE GENOMIC DNA]</scope>
    <source>
        <strain evidence="16 17">DSM 103428</strain>
    </source>
</reference>
<dbReference type="InterPro" id="IPR002629">
    <property type="entry name" value="Met_Synth_C/arc"/>
</dbReference>
<keyword evidence="9 10" id="KW-0486">Methionine biosynthesis</keyword>
<feature type="binding site" evidence="12">
    <location>
        <position position="725"/>
    </location>
    <ligand>
        <name>Zn(2+)</name>
        <dbReference type="ChEBI" id="CHEBI:29105"/>
        <label>1</label>
        <note>catalytic</note>
    </ligand>
</feature>
<sequence length="758" mass="84055">MNAPRFTTANPGFPRIGLHRELKFALEDYWKGRVTEEALLATGAELRRRHWQLQKEHGIDLVPSNDFSLYDQVLDMLVALGATPARFGAGAVTAERYFSMARNSQLQTAMEMTKWFDTNYHYLAPEWSADLPFEVCAAKAVGEFLEARELSIVTRPVLVGPVTLLRLGKSVDGVDPLALLPRMVEAYAALLQALHSAGAEWVQMDEPALVTDLPEEYRTAYRTVYERLAETPVKLMLTIYFGSLGENLPLTFSLPVAGVHLDLVRGPEQLPEALCAVQPGQVLSLGCVDGRNIWIADLAKAYALVETATRELGAARVQIAPCCSLLHVPHSAATEAALPGSLGRWLSFATEKLDELAAIAAGPEAAVQEFARNAELQRERAAAPSSFDAKVREAMRCLDESMFARAESYPVRVHEQRRELDLPLLPTTTIGSFPQTAEVRKARSRWRSGTLSTVDYEVFLKAATEECIRAQEEIGLDMLVHGEFERNDMVEYFGERLQGFAFTQNGWVQSYGSRCVKPPLIYGDVARPAPMTVRWSSYAQSLTEKPVKGMLTGPVTILQWSFVRDDRPRREVAWQIALALRGEVRDLEAAGLRALQIDEPALREGLPLRVGERAEYLDWAVKAFRLATSVAASATQIHTHMCYCEFEDVLESIAALDADVISIESARSRMELLHAFSHFGYPNEIGPGVYDIHSPRVPAAEEMANLLRLAVKVLKPEQLWVNPDCGLKTRGWPEVMAALRNMCAAAAGLRAELVQPTV</sequence>
<keyword evidence="10" id="KW-0677">Repeat</keyword>
<comment type="pathway">
    <text evidence="2 10">Amino-acid biosynthesis; L-methionine biosynthesis via de novo pathway; L-methionine from L-homocysteine (MetE route): step 1/1.</text>
</comment>
<feature type="binding site" evidence="10">
    <location>
        <position position="604"/>
    </location>
    <ligand>
        <name>5-methyltetrahydropteroyltri-L-glutamate</name>
        <dbReference type="ChEBI" id="CHEBI:58207"/>
    </ligand>
</feature>
<dbReference type="InterPro" id="IPR013215">
    <property type="entry name" value="Cbl-indep_Met_Synth_N"/>
</dbReference>
<dbReference type="InterPro" id="IPR038071">
    <property type="entry name" value="UROD/MetE-like_sf"/>
</dbReference>
<evidence type="ECO:0000256" key="10">
    <source>
        <dbReference type="HAMAP-Rule" id="MF_00172"/>
    </source>
</evidence>
<evidence type="ECO:0000256" key="1">
    <source>
        <dbReference type="ARBA" id="ARBA00002777"/>
    </source>
</evidence>
<evidence type="ECO:0000256" key="4">
    <source>
        <dbReference type="ARBA" id="ARBA00022603"/>
    </source>
</evidence>
<feature type="binding site" evidence="12">
    <location>
        <position position="640"/>
    </location>
    <ligand>
        <name>Zn(2+)</name>
        <dbReference type="ChEBI" id="CHEBI:29105"/>
        <label>1</label>
        <note>catalytic</note>
    </ligand>
</feature>
<feature type="binding site" evidence="12">
    <location>
        <position position="642"/>
    </location>
    <ligand>
        <name>Zn(2+)</name>
        <dbReference type="ChEBI" id="CHEBI:29105"/>
        <label>1</label>
        <note>catalytic</note>
    </ligand>
</feature>
<feature type="binding site" evidence="10 11">
    <location>
        <begin position="430"/>
        <end position="432"/>
    </location>
    <ligand>
        <name>L-homocysteine</name>
        <dbReference type="ChEBI" id="CHEBI:58199"/>
    </ligand>
</feature>
<evidence type="ECO:0000256" key="6">
    <source>
        <dbReference type="ARBA" id="ARBA00022679"/>
    </source>
</evidence>
<feature type="binding site" evidence="11">
    <location>
        <position position="119"/>
    </location>
    <ligand>
        <name>5-methyltetrahydropteroyltri-L-glutamate</name>
        <dbReference type="ChEBI" id="CHEBI:58207"/>
    </ligand>
</feature>
<evidence type="ECO:0000259" key="15">
    <source>
        <dbReference type="Pfam" id="PF08267"/>
    </source>
</evidence>
<feature type="binding site" evidence="10 11">
    <location>
        <position position="598"/>
    </location>
    <ligand>
        <name>L-methionine</name>
        <dbReference type="ChEBI" id="CHEBI:57844"/>
    </ligand>
</feature>
<feature type="binding site" evidence="10">
    <location>
        <begin position="20"/>
        <end position="23"/>
    </location>
    <ligand>
        <name>5-methyltetrahydropteroyltri-L-glutamate</name>
        <dbReference type="ChEBI" id="CHEBI:58207"/>
    </ligand>
</feature>
<comment type="similarity">
    <text evidence="3 10">Belongs to the vitamin-B12 independent methionine synthase family.</text>
</comment>
<feature type="binding site" evidence="10">
    <location>
        <position position="642"/>
    </location>
    <ligand>
        <name>Zn(2+)</name>
        <dbReference type="ChEBI" id="CHEBI:29105"/>
        <note>catalytic</note>
    </ligand>
</feature>
<dbReference type="GO" id="GO:0032259">
    <property type="term" value="P:methylation"/>
    <property type="evidence" value="ECO:0007669"/>
    <property type="project" value="UniProtKB-KW"/>
</dbReference>
<evidence type="ECO:0000256" key="5">
    <source>
        <dbReference type="ARBA" id="ARBA00022605"/>
    </source>
</evidence>
<comment type="caution">
    <text evidence="16">The sequence shown here is derived from an EMBL/GenBank/DDBJ whole genome shotgun (WGS) entry which is preliminary data.</text>
</comment>
<accession>A0A4R1L3P4</accession>
<dbReference type="SUPFAM" id="SSF51726">
    <property type="entry name" value="UROD/MetE-like"/>
    <property type="match status" value="2"/>
</dbReference>
<feature type="binding site" evidence="11">
    <location>
        <position position="23"/>
    </location>
    <ligand>
        <name>5-methyltetrahydropteroyltri-L-glutamate</name>
        <dbReference type="ChEBI" id="CHEBI:58207"/>
    </ligand>
</feature>
<feature type="binding site" evidence="10 11">
    <location>
        <position position="598"/>
    </location>
    <ligand>
        <name>L-homocysteine</name>
        <dbReference type="ChEBI" id="CHEBI:58199"/>
    </ligand>
</feature>
<dbReference type="PANTHER" id="PTHR30519">
    <property type="entry name" value="5-METHYLTETRAHYDROPTEROYLTRIGLUTAMATE--HOMOCYSTEINE METHYLTRANSFERASE"/>
    <property type="match status" value="1"/>
</dbReference>
<dbReference type="RefSeq" id="WP_131998405.1">
    <property type="nucleotide sequence ID" value="NZ_SMGK01000005.1"/>
</dbReference>
<feature type="binding site" evidence="12">
    <location>
        <position position="664"/>
    </location>
    <ligand>
        <name>Zn(2+)</name>
        <dbReference type="ChEBI" id="CHEBI:29105"/>
        <label>1</label>
        <note>catalytic</note>
    </ligand>
</feature>
<dbReference type="NCBIfam" id="NF003556">
    <property type="entry name" value="PRK05222.1"/>
    <property type="match status" value="1"/>
</dbReference>
<evidence type="ECO:0000256" key="7">
    <source>
        <dbReference type="ARBA" id="ARBA00022723"/>
    </source>
</evidence>
<evidence type="ECO:0000256" key="12">
    <source>
        <dbReference type="PIRSR" id="PIRSR000382-2"/>
    </source>
</evidence>
<feature type="binding site" evidence="10 11">
    <location>
        <position position="560"/>
    </location>
    <ligand>
        <name>5-methyltetrahydropteroyltri-L-glutamate</name>
        <dbReference type="ChEBI" id="CHEBI:58207"/>
    </ligand>
</feature>
<evidence type="ECO:0000256" key="3">
    <source>
        <dbReference type="ARBA" id="ARBA00009553"/>
    </source>
</evidence>
<dbReference type="InterPro" id="IPR006276">
    <property type="entry name" value="Cobalamin-indep_Met_synthase"/>
</dbReference>
<dbReference type="GO" id="GO:0009086">
    <property type="term" value="P:methionine biosynthetic process"/>
    <property type="evidence" value="ECO:0007669"/>
    <property type="project" value="UniProtKB-UniRule"/>
</dbReference>
<dbReference type="GO" id="GO:0003871">
    <property type="term" value="F:5-methyltetrahydropteroyltriglutamate-homocysteine S-methyltransferase activity"/>
    <property type="evidence" value="ECO:0007669"/>
    <property type="project" value="UniProtKB-UniRule"/>
</dbReference>
<dbReference type="Proteomes" id="UP000295210">
    <property type="component" value="Unassembled WGS sequence"/>
</dbReference>
<keyword evidence="4 10" id="KW-0489">Methyltransferase</keyword>
<dbReference type="Pfam" id="PF08267">
    <property type="entry name" value="Meth_synt_1"/>
    <property type="match status" value="1"/>
</dbReference>
<dbReference type="EC" id="2.1.1.14" evidence="10"/>
<feature type="binding site" evidence="10">
    <location>
        <position position="483"/>
    </location>
    <ligand>
        <name>L-homocysteine</name>
        <dbReference type="ChEBI" id="CHEBI:58199"/>
    </ligand>
</feature>
<feature type="binding site" evidence="10 11">
    <location>
        <position position="483"/>
    </location>
    <ligand>
        <name>L-methionine</name>
        <dbReference type="ChEBI" id="CHEBI:57844"/>
    </ligand>
</feature>
<dbReference type="OrthoDB" id="244285at2"/>
<feature type="binding site" evidence="10">
    <location>
        <position position="114"/>
    </location>
    <ligand>
        <name>5-methyltetrahydropteroyltri-L-glutamate</name>
        <dbReference type="ChEBI" id="CHEBI:58207"/>
    </ligand>
</feature>
<feature type="binding site" evidence="10 11">
    <location>
        <begin position="514"/>
        <end position="515"/>
    </location>
    <ligand>
        <name>5-methyltetrahydropteroyltri-L-glutamate</name>
        <dbReference type="ChEBI" id="CHEBI:58207"/>
    </ligand>
</feature>
<comment type="catalytic activity">
    <reaction evidence="10">
        <text>5-methyltetrahydropteroyltri-L-glutamate + L-homocysteine = tetrahydropteroyltri-L-glutamate + L-methionine</text>
        <dbReference type="Rhea" id="RHEA:21196"/>
        <dbReference type="ChEBI" id="CHEBI:57844"/>
        <dbReference type="ChEBI" id="CHEBI:58140"/>
        <dbReference type="ChEBI" id="CHEBI:58199"/>
        <dbReference type="ChEBI" id="CHEBI:58207"/>
        <dbReference type="EC" id="2.1.1.14"/>
    </reaction>
</comment>
<gene>
    <name evidence="10" type="primary">metE</name>
    <name evidence="16" type="ORF">C7378_2987</name>
</gene>
<comment type="cofactor">
    <cofactor evidence="12">
        <name>Zn(2+)</name>
        <dbReference type="ChEBI" id="CHEBI:29105"/>
    </cofactor>
    <text evidence="12">Binds 2 Zn(2+) ions per subunit.</text>
</comment>
<keyword evidence="8 10" id="KW-0862">Zinc</keyword>
<dbReference type="EMBL" id="SMGK01000005">
    <property type="protein sequence ID" value="TCK71697.1"/>
    <property type="molecule type" value="Genomic_DNA"/>
</dbReference>
<organism evidence="16 17">
    <name type="scientific">Acidipila rosea</name>
    <dbReference type="NCBI Taxonomy" id="768535"/>
    <lineage>
        <taxon>Bacteria</taxon>
        <taxon>Pseudomonadati</taxon>
        <taxon>Acidobacteriota</taxon>
        <taxon>Terriglobia</taxon>
        <taxon>Terriglobales</taxon>
        <taxon>Acidobacteriaceae</taxon>
        <taxon>Acidipila</taxon>
    </lineage>
</organism>
<feature type="active site" description="Proton donor" evidence="10 13">
    <location>
        <position position="693"/>
    </location>
</feature>
<dbReference type="HAMAP" id="MF_00172">
    <property type="entry name" value="Meth_synth"/>
    <property type="match status" value="1"/>
</dbReference>
<dbReference type="CDD" id="cd03312">
    <property type="entry name" value="CIMS_N_terminal_like"/>
    <property type="match status" value="1"/>
</dbReference>
<evidence type="ECO:0000259" key="14">
    <source>
        <dbReference type="Pfam" id="PF01717"/>
    </source>
</evidence>
<feature type="binding site" evidence="10">
    <location>
        <position position="640"/>
    </location>
    <ligand>
        <name>Zn(2+)</name>
        <dbReference type="ChEBI" id="CHEBI:29105"/>
        <note>catalytic</note>
    </ligand>
</feature>
<evidence type="ECO:0000256" key="2">
    <source>
        <dbReference type="ARBA" id="ARBA00004681"/>
    </source>
</evidence>
<keyword evidence="7 10" id="KW-0479">Metal-binding</keyword>
<dbReference type="Pfam" id="PF01717">
    <property type="entry name" value="Meth_synt_2"/>
    <property type="match status" value="1"/>
</dbReference>
<dbReference type="NCBIfam" id="TIGR01371">
    <property type="entry name" value="met_syn_B12ind"/>
    <property type="match status" value="1"/>
</dbReference>
<proteinExistence type="inferred from homology"/>
<name>A0A4R1L3P4_9BACT</name>
<evidence type="ECO:0000256" key="9">
    <source>
        <dbReference type="ARBA" id="ARBA00023167"/>
    </source>
</evidence>
<keyword evidence="6 10" id="KW-0808">Transferase</keyword>
<feature type="binding site" evidence="10">
    <location>
        <position position="725"/>
    </location>
    <ligand>
        <name>Zn(2+)</name>
        <dbReference type="ChEBI" id="CHEBI:29105"/>
        <note>catalytic</note>
    </ligand>
</feature>
<comment type="cofactor">
    <cofactor evidence="10">
        <name>Zn(2+)</name>
        <dbReference type="ChEBI" id="CHEBI:29105"/>
    </cofactor>
    <text evidence="10">Binds 1 zinc ion per subunit.</text>
</comment>